<dbReference type="CDD" id="cd00165">
    <property type="entry name" value="S4"/>
    <property type="match status" value="1"/>
</dbReference>
<comment type="catalytic activity">
    <reaction evidence="1 5">
        <text>a uridine in RNA = a pseudouridine in RNA</text>
        <dbReference type="Rhea" id="RHEA:48348"/>
        <dbReference type="Rhea" id="RHEA-COMP:12068"/>
        <dbReference type="Rhea" id="RHEA-COMP:12069"/>
        <dbReference type="ChEBI" id="CHEBI:65314"/>
        <dbReference type="ChEBI" id="CHEBI:65315"/>
    </reaction>
</comment>
<dbReference type="CDD" id="cd02869">
    <property type="entry name" value="PseudoU_synth_RluA_like"/>
    <property type="match status" value="1"/>
</dbReference>
<proteinExistence type="inferred from homology"/>
<dbReference type="SMART" id="SM00363">
    <property type="entry name" value="S4"/>
    <property type="match status" value="1"/>
</dbReference>
<accession>A0ABW4PTJ5</accession>
<dbReference type="InterPro" id="IPR002942">
    <property type="entry name" value="S4_RNA-bd"/>
</dbReference>
<dbReference type="EMBL" id="JBHUFL010000001">
    <property type="protein sequence ID" value="MFD1833693.1"/>
    <property type="molecule type" value="Genomic_DNA"/>
</dbReference>
<dbReference type="EC" id="5.4.99.-" evidence="5"/>
<comment type="caution">
    <text evidence="7">The sequence shown here is derived from an EMBL/GenBank/DDBJ whole genome shotgun (WGS) entry which is preliminary data.</text>
</comment>
<dbReference type="PROSITE" id="PS50889">
    <property type="entry name" value="S4"/>
    <property type="match status" value="1"/>
</dbReference>
<dbReference type="NCBIfam" id="TIGR00005">
    <property type="entry name" value="rluA_subfam"/>
    <property type="match status" value="1"/>
</dbReference>
<dbReference type="PANTHER" id="PTHR21600">
    <property type="entry name" value="MITOCHONDRIAL RNA PSEUDOURIDINE SYNTHASE"/>
    <property type="match status" value="1"/>
</dbReference>
<gene>
    <name evidence="7" type="ORF">ACFSDA_01275</name>
</gene>
<dbReference type="InterPro" id="IPR006145">
    <property type="entry name" value="PsdUridine_synth_RsuA/RluA"/>
</dbReference>
<dbReference type="RefSeq" id="WP_264450418.1">
    <property type="nucleotide sequence ID" value="NZ_BAAAIS010000001.1"/>
</dbReference>
<keyword evidence="3 5" id="KW-0413">Isomerase</keyword>
<evidence type="ECO:0000256" key="1">
    <source>
        <dbReference type="ARBA" id="ARBA00000073"/>
    </source>
</evidence>
<evidence type="ECO:0000313" key="8">
    <source>
        <dbReference type="Proteomes" id="UP001597280"/>
    </source>
</evidence>
<dbReference type="InterPro" id="IPR020103">
    <property type="entry name" value="PsdUridine_synth_cat_dom_sf"/>
</dbReference>
<dbReference type="InterPro" id="IPR036986">
    <property type="entry name" value="S4_RNA-bd_sf"/>
</dbReference>
<comment type="similarity">
    <text evidence="2 5">Belongs to the pseudouridine synthase RluA family.</text>
</comment>
<dbReference type="PANTHER" id="PTHR21600:SF44">
    <property type="entry name" value="RIBOSOMAL LARGE SUBUNIT PSEUDOURIDINE SYNTHASE D"/>
    <property type="match status" value="1"/>
</dbReference>
<name>A0ABW4PTJ5_9MICO</name>
<keyword evidence="4" id="KW-0694">RNA-binding</keyword>
<dbReference type="Pfam" id="PF01479">
    <property type="entry name" value="S4"/>
    <property type="match status" value="1"/>
</dbReference>
<keyword evidence="8" id="KW-1185">Reference proteome</keyword>
<dbReference type="InterPro" id="IPR050188">
    <property type="entry name" value="RluA_PseudoU_synthase"/>
</dbReference>
<dbReference type="Proteomes" id="UP001597280">
    <property type="component" value="Unassembled WGS sequence"/>
</dbReference>
<evidence type="ECO:0000313" key="7">
    <source>
        <dbReference type="EMBL" id="MFD1833693.1"/>
    </source>
</evidence>
<evidence type="ECO:0000256" key="3">
    <source>
        <dbReference type="ARBA" id="ARBA00023235"/>
    </source>
</evidence>
<evidence type="ECO:0000256" key="4">
    <source>
        <dbReference type="PROSITE-ProRule" id="PRU00182"/>
    </source>
</evidence>
<protein>
    <recommendedName>
        <fullName evidence="5">Pseudouridine synthase</fullName>
        <ecNumber evidence="5">5.4.99.-</ecNumber>
    </recommendedName>
</protein>
<dbReference type="Gene3D" id="3.30.2350.10">
    <property type="entry name" value="Pseudouridine synthase"/>
    <property type="match status" value="1"/>
</dbReference>
<evidence type="ECO:0000259" key="6">
    <source>
        <dbReference type="SMART" id="SM00363"/>
    </source>
</evidence>
<dbReference type="Gene3D" id="3.10.290.10">
    <property type="entry name" value="RNA-binding S4 domain"/>
    <property type="match status" value="1"/>
</dbReference>
<evidence type="ECO:0000256" key="5">
    <source>
        <dbReference type="RuleBase" id="RU362028"/>
    </source>
</evidence>
<dbReference type="Pfam" id="PF00849">
    <property type="entry name" value="PseudoU_synth_2"/>
    <property type="match status" value="1"/>
</dbReference>
<reference evidence="8" key="1">
    <citation type="journal article" date="2019" name="Int. J. Syst. Evol. Microbiol.">
        <title>The Global Catalogue of Microorganisms (GCM) 10K type strain sequencing project: providing services to taxonomists for standard genome sequencing and annotation.</title>
        <authorList>
            <consortium name="The Broad Institute Genomics Platform"/>
            <consortium name="The Broad Institute Genome Sequencing Center for Infectious Disease"/>
            <person name="Wu L."/>
            <person name="Ma J."/>
        </authorList>
    </citation>
    <scope>NUCLEOTIDE SEQUENCE [LARGE SCALE GENOMIC DNA]</scope>
    <source>
        <strain evidence="8">JCM 11650</strain>
    </source>
</reference>
<dbReference type="SUPFAM" id="SSF55174">
    <property type="entry name" value="Alpha-L RNA-binding motif"/>
    <property type="match status" value="1"/>
</dbReference>
<dbReference type="SUPFAM" id="SSF55120">
    <property type="entry name" value="Pseudouridine synthase"/>
    <property type="match status" value="1"/>
</dbReference>
<organism evidence="7 8">
    <name type="scientific">Brachybacterium rhamnosum</name>
    <dbReference type="NCBI Taxonomy" id="173361"/>
    <lineage>
        <taxon>Bacteria</taxon>
        <taxon>Bacillati</taxon>
        <taxon>Actinomycetota</taxon>
        <taxon>Actinomycetes</taxon>
        <taxon>Micrococcales</taxon>
        <taxon>Dermabacteraceae</taxon>
        <taxon>Brachybacterium</taxon>
    </lineage>
</organism>
<evidence type="ECO:0000256" key="2">
    <source>
        <dbReference type="ARBA" id="ARBA00010876"/>
    </source>
</evidence>
<sequence>MSSERTLMVPDGLAGDRVDAGLSRMLGLSRTRAADLIDAGHVEIDGSAVASRSVRLEPGMMLFVHLPDEAPAVAVRPQIAPGMSLVHQDEDLVVVDKPVGVAAHPSAGWSGPTVLGHLAAAGVSIRTSGDAERQGIVSRLDVGTSGLMVVARTERAYTTLKDAFRAREVGKVYHAVCQGRPDRGAGTIEAPIGRSPHHDYKFAVRQDGKHSVTHYSTLEELSGATLLRVKLETGRTHQIRVHMAALHHPLVGDPLYGADPTLAERVGLRRQWLHAMELTFVHPVSREQVTFSSQYPSDLQHALDALRDA</sequence>
<feature type="domain" description="RNA-binding S4" evidence="6">
    <location>
        <begin position="16"/>
        <end position="79"/>
    </location>
</feature>
<comment type="function">
    <text evidence="5">Responsible for synthesis of pseudouridine from uracil.</text>
</comment>
<dbReference type="InterPro" id="IPR006225">
    <property type="entry name" value="PsdUridine_synth_RluC/D"/>
</dbReference>